<dbReference type="Gene3D" id="3.40.50.10140">
    <property type="entry name" value="Toll/interleukin-1 receptor homology (TIR) domain"/>
    <property type="match status" value="1"/>
</dbReference>
<dbReference type="Pfam" id="PF01582">
    <property type="entry name" value="TIR"/>
    <property type="match status" value="1"/>
</dbReference>
<dbReference type="Pfam" id="PF00931">
    <property type="entry name" value="NB-ARC"/>
    <property type="match status" value="1"/>
</dbReference>
<dbReference type="Proteomes" id="UP000233551">
    <property type="component" value="Unassembled WGS sequence"/>
</dbReference>
<dbReference type="PRINTS" id="PR00364">
    <property type="entry name" value="DISEASERSIST"/>
</dbReference>
<dbReference type="Gene3D" id="3.80.10.10">
    <property type="entry name" value="Ribonuclease Inhibitor"/>
    <property type="match status" value="3"/>
</dbReference>
<dbReference type="InterPro" id="IPR044974">
    <property type="entry name" value="Disease_R_plants"/>
</dbReference>
<dbReference type="InterPro" id="IPR027417">
    <property type="entry name" value="P-loop_NTPase"/>
</dbReference>
<dbReference type="STRING" id="22663.A0A2I0L2D2"/>
<comment type="caution">
    <text evidence="1">The sequence shown here is derived from an EMBL/GenBank/DDBJ whole genome shotgun (WGS) entry which is preliminary data.</text>
</comment>
<dbReference type="OrthoDB" id="1681316at2759"/>
<dbReference type="InterPro" id="IPR003591">
    <property type="entry name" value="Leu-rich_rpt_typical-subtyp"/>
</dbReference>
<dbReference type="Gene3D" id="1.10.8.430">
    <property type="entry name" value="Helical domain of apoptotic protease-activating factors"/>
    <property type="match status" value="1"/>
</dbReference>
<dbReference type="SMART" id="SM00369">
    <property type="entry name" value="LRR_TYP"/>
    <property type="match status" value="7"/>
</dbReference>
<dbReference type="InterPro" id="IPR042197">
    <property type="entry name" value="Apaf_helical"/>
</dbReference>
<dbReference type="InterPro" id="IPR032675">
    <property type="entry name" value="LRR_dom_sf"/>
</dbReference>
<dbReference type="Gene3D" id="3.40.1170.20">
    <property type="entry name" value="tRNA intron endonuclease, N-terminal domain"/>
    <property type="match status" value="1"/>
</dbReference>
<evidence type="ECO:0000313" key="1">
    <source>
        <dbReference type="EMBL" id="PKI74877.1"/>
    </source>
</evidence>
<dbReference type="InterPro" id="IPR000157">
    <property type="entry name" value="TIR_dom"/>
</dbReference>
<name>A0A2I0L2D2_PUNGR</name>
<evidence type="ECO:0000313" key="2">
    <source>
        <dbReference type="Proteomes" id="UP000233551"/>
    </source>
</evidence>
<dbReference type="GO" id="GO:0006952">
    <property type="term" value="P:defense response"/>
    <property type="evidence" value="ECO:0007669"/>
    <property type="project" value="InterPro"/>
</dbReference>
<dbReference type="PROSITE" id="PS50104">
    <property type="entry name" value="TIR"/>
    <property type="match status" value="1"/>
</dbReference>
<dbReference type="SUPFAM" id="SSF52200">
    <property type="entry name" value="Toll/Interleukin receptor TIR domain"/>
    <property type="match status" value="1"/>
</dbReference>
<keyword evidence="2" id="KW-1185">Reference proteome</keyword>
<dbReference type="GO" id="GO:0043531">
    <property type="term" value="F:ADP binding"/>
    <property type="evidence" value="ECO:0007669"/>
    <property type="project" value="InterPro"/>
</dbReference>
<protein>
    <submittedName>
        <fullName evidence="1">Uncharacterized protein</fullName>
    </submittedName>
</protein>
<sequence>MELPKFRDLFDSLVNVRAKLLTSLATLAKKEAILNVQKSESFPSLSVADDHHQKVFQRNSSFIRRAKEESCISEAAEHGCDASSFSSIALPVVEFEVFLSFRGPDTRKGFADCLYCGLSKAGIRVFRDTEGLHIGENLRELLVAINSSKICIPILSKGYASSRWCLQELAQMVECSKLTRVEIFPIFYDVKPSEVQLEKGPYVEALKNHKEQFDPKIVQQWEDALRAVGRIKGWELQKATDGHEGKLIELVVRKVLVSLKVHRLNVTDQLVAIDDHVTKILRMLNVDSRDVRIGGIHGMGGIGKTTLAKVVYNQLSRHFEYCSFLADVRETSEHKGLEYLQNQLISQILKDKAPDIANIDDGIKVIKERLYGKEVLILLDDVDKKMQLNALVGNGSWFGSGSKIIITTRNKDILNVPEVDWTHELNGMDFEPSLQLFSRHAFRRDYPPDDYLKYSEKVVEISGGLPLALENIGSFLSGKSKEVWDSTLKKLEKLPHEEVEKKLRISYDALDDLQKHIFLDIACLFIGYDRRIVVHMWDDSQFFPEEGIEVLLLMSLIKIVEDNKLWMHDQMRDLGRKIVYQENNFEPRKRSRLWNHRESLSMLDGKKGSELVQALCLKFDSRNQYHLTNEEFVSLSNLRFLQINGVHLSGNFENLLSELRWLCWHYSPPRFHPTNFHPRNLIVLDLSWSKITEDWEGWHHVKMANNLKVMNLTGCVSLFRIPDFSGFMALERLILKGCEGLVEINASPDDLRHLNSLDIQDCCRIRKLPDNLCFMESLRELLVDGTSIQEISIPPGCLKKLETLSARNCKSLVQVSSSIGYLESLSHLALDNSRITCLPDSTGELIKLERLSLRGCRSISKLPFSIGQLGSLVFLDLSGTGFTELPISIENMKNLKVLSLEGSCIKQLPPVIGMLEKLEEIHARSCSDLEGEIPCEIGKLLLLRILSLSDTRIHGLPETISRLSHLQSLDMDLCNELRVLPELPTSLLCLQVSSHSMEEIPDLVDLNDLKYLYLSDNSHQRESFQGDSSKLVHAPSPQWLGMLTKLETLQLSLSRITTLPSELACLSRLKKLVLHCVDLQCVLQLPPNLSTLSIGHCKSMSVLSDLSNQKNLLELELIHSPISEIQGLRCLASLQVLDVMDCGLQTLHGLGKLGSLRRLILDGCDNLEQLPNLSGLKKLKELKLRECENLFQVEGLGGLESLEVLQISGCRSLEWFDDPAHLKLLKFLEVKDCNTLHKTLSSSLGRLPNLSELKRLKVSELELHEKIKPSGAEARKLPELPSLKTLKSLYAEGSD</sequence>
<dbReference type="Gene3D" id="3.40.50.300">
    <property type="entry name" value="P-loop containing nucleotide triphosphate hydrolases"/>
    <property type="match status" value="1"/>
</dbReference>
<dbReference type="SUPFAM" id="SSF52058">
    <property type="entry name" value="L domain-like"/>
    <property type="match status" value="3"/>
</dbReference>
<proteinExistence type="predicted"/>
<dbReference type="PANTHER" id="PTHR11017:SF570">
    <property type="entry name" value="DISEASE RESISTANCE PROTEIN (TIR-NBS CLASS)-RELATED"/>
    <property type="match status" value="1"/>
</dbReference>
<dbReference type="InterPro" id="IPR058192">
    <property type="entry name" value="WHD_ROQ1-like"/>
</dbReference>
<gene>
    <name evidence="1" type="ORF">CRG98_004649</name>
</gene>
<dbReference type="Pfam" id="PF23282">
    <property type="entry name" value="WHD_ROQ1"/>
    <property type="match status" value="1"/>
</dbReference>
<dbReference type="InterPro" id="IPR002182">
    <property type="entry name" value="NB-ARC"/>
</dbReference>
<accession>A0A2I0L2D2</accession>
<dbReference type="SMART" id="SM00255">
    <property type="entry name" value="TIR"/>
    <property type="match status" value="1"/>
</dbReference>
<dbReference type="GO" id="GO:0007165">
    <property type="term" value="P:signal transduction"/>
    <property type="evidence" value="ECO:0007669"/>
    <property type="project" value="InterPro"/>
</dbReference>
<dbReference type="InterPro" id="IPR035897">
    <property type="entry name" value="Toll_tir_struct_dom_sf"/>
</dbReference>
<organism evidence="1 2">
    <name type="scientific">Punica granatum</name>
    <name type="common">Pomegranate</name>
    <dbReference type="NCBI Taxonomy" id="22663"/>
    <lineage>
        <taxon>Eukaryota</taxon>
        <taxon>Viridiplantae</taxon>
        <taxon>Streptophyta</taxon>
        <taxon>Embryophyta</taxon>
        <taxon>Tracheophyta</taxon>
        <taxon>Spermatophyta</taxon>
        <taxon>Magnoliopsida</taxon>
        <taxon>eudicotyledons</taxon>
        <taxon>Gunneridae</taxon>
        <taxon>Pentapetalae</taxon>
        <taxon>rosids</taxon>
        <taxon>malvids</taxon>
        <taxon>Myrtales</taxon>
        <taxon>Lythraceae</taxon>
        <taxon>Punica</taxon>
    </lineage>
</organism>
<reference evidence="1 2" key="1">
    <citation type="submission" date="2017-11" db="EMBL/GenBank/DDBJ databases">
        <title>De-novo sequencing of pomegranate (Punica granatum L.) genome.</title>
        <authorList>
            <person name="Akparov Z."/>
            <person name="Amiraslanov A."/>
            <person name="Hajiyeva S."/>
            <person name="Abbasov M."/>
            <person name="Kaur K."/>
            <person name="Hamwieh A."/>
            <person name="Solovyev V."/>
            <person name="Salamov A."/>
            <person name="Braich B."/>
            <person name="Kosarev P."/>
            <person name="Mahmoud A."/>
            <person name="Hajiyev E."/>
            <person name="Babayeva S."/>
            <person name="Izzatullayeva V."/>
            <person name="Mammadov A."/>
            <person name="Mammadov A."/>
            <person name="Sharifova S."/>
            <person name="Ojaghi J."/>
            <person name="Eynullazada K."/>
            <person name="Bayramov B."/>
            <person name="Abdulazimova A."/>
            <person name="Shahmuradov I."/>
        </authorList>
    </citation>
    <scope>NUCLEOTIDE SEQUENCE [LARGE SCALE GENOMIC DNA]</scope>
    <source>
        <strain evidence="2">cv. AG2017</strain>
        <tissue evidence="1">Leaf</tissue>
    </source>
</reference>
<dbReference type="EMBL" id="PGOL01000189">
    <property type="protein sequence ID" value="PKI74877.1"/>
    <property type="molecule type" value="Genomic_DNA"/>
</dbReference>
<dbReference type="PANTHER" id="PTHR11017">
    <property type="entry name" value="LEUCINE-RICH REPEAT-CONTAINING PROTEIN"/>
    <property type="match status" value="1"/>
</dbReference>
<dbReference type="SUPFAM" id="SSF52540">
    <property type="entry name" value="P-loop containing nucleoside triphosphate hydrolases"/>
    <property type="match status" value="1"/>
</dbReference>
<dbReference type="GeneID" id="116203853"/>